<dbReference type="InterPro" id="IPR007492">
    <property type="entry name" value="LytTR_DNA-bd_dom"/>
</dbReference>
<dbReference type="InterPro" id="IPR001789">
    <property type="entry name" value="Sig_transdc_resp-reg_receiver"/>
</dbReference>
<evidence type="ECO:0000313" key="6">
    <source>
        <dbReference type="EMBL" id="HIZ42230.1"/>
    </source>
</evidence>
<comment type="caution">
    <text evidence="6">The sequence shown here is derived from an EMBL/GenBank/DDBJ whole genome shotgun (WGS) entry which is preliminary data.</text>
</comment>
<dbReference type="PANTHER" id="PTHR37299">
    <property type="entry name" value="TRANSCRIPTIONAL REGULATOR-RELATED"/>
    <property type="match status" value="1"/>
</dbReference>
<feature type="domain" description="Response regulatory" evidence="4">
    <location>
        <begin position="4"/>
        <end position="122"/>
    </location>
</feature>
<dbReference type="SMART" id="SM00850">
    <property type="entry name" value="LytTR"/>
    <property type="match status" value="1"/>
</dbReference>
<reference evidence="6" key="2">
    <citation type="submission" date="2021-04" db="EMBL/GenBank/DDBJ databases">
        <authorList>
            <person name="Gilroy R."/>
        </authorList>
    </citation>
    <scope>NUCLEOTIDE SEQUENCE</scope>
    <source>
        <strain evidence="6">ChiSxjej1B13-11774</strain>
    </source>
</reference>
<dbReference type="InterPro" id="IPR046947">
    <property type="entry name" value="LytR-like"/>
</dbReference>
<feature type="modified residue" description="4-aspartylphosphate" evidence="3">
    <location>
        <position position="58"/>
    </location>
</feature>
<protein>
    <recommendedName>
        <fullName evidence="1">Stage 0 sporulation protein A homolog</fullName>
    </recommendedName>
</protein>
<dbReference type="AlphaFoldDB" id="A0A9D2J9M3"/>
<proteinExistence type="predicted"/>
<evidence type="ECO:0000256" key="1">
    <source>
        <dbReference type="ARBA" id="ARBA00018672"/>
    </source>
</evidence>
<evidence type="ECO:0000256" key="3">
    <source>
        <dbReference type="PROSITE-ProRule" id="PRU00169"/>
    </source>
</evidence>
<reference evidence="6" key="1">
    <citation type="journal article" date="2021" name="PeerJ">
        <title>Extensive microbial diversity within the chicken gut microbiome revealed by metagenomics and culture.</title>
        <authorList>
            <person name="Gilroy R."/>
            <person name="Ravi A."/>
            <person name="Getino M."/>
            <person name="Pursley I."/>
            <person name="Horton D.L."/>
            <person name="Alikhan N.F."/>
            <person name="Baker D."/>
            <person name="Gharbi K."/>
            <person name="Hall N."/>
            <person name="Watson M."/>
            <person name="Adriaenssens E.M."/>
            <person name="Foster-Nyarko E."/>
            <person name="Jarju S."/>
            <person name="Secka A."/>
            <person name="Antonio M."/>
            <person name="Oren A."/>
            <person name="Chaudhuri R.R."/>
            <person name="La Ragione R."/>
            <person name="Hildebrand F."/>
            <person name="Pallen M.J."/>
        </authorList>
    </citation>
    <scope>NUCLEOTIDE SEQUENCE</scope>
    <source>
        <strain evidence="6">ChiSxjej1B13-11774</strain>
    </source>
</reference>
<dbReference type="PROSITE" id="PS50930">
    <property type="entry name" value="HTH_LYTTR"/>
    <property type="match status" value="1"/>
</dbReference>
<keyword evidence="3" id="KW-0597">Phosphoprotein</keyword>
<gene>
    <name evidence="6" type="ORF">H9811_06685</name>
</gene>
<dbReference type="Proteomes" id="UP000824048">
    <property type="component" value="Unassembled WGS sequence"/>
</dbReference>
<dbReference type="PROSITE" id="PS50110">
    <property type="entry name" value="RESPONSE_REGULATORY"/>
    <property type="match status" value="1"/>
</dbReference>
<dbReference type="Pfam" id="PF04397">
    <property type="entry name" value="LytTR"/>
    <property type="match status" value="1"/>
</dbReference>
<dbReference type="Pfam" id="PF00072">
    <property type="entry name" value="Response_reg"/>
    <property type="match status" value="1"/>
</dbReference>
<sequence length="240" mass="27250">MMLNVAIVDDEAAERQRLRGYLEEVARRKNIQFCVDEFSSADAFLVRYQQGYDLVFLDIEFPTGQNGMQAARALRRMDSTVVLIFVTNIAQMAVEGYEVDALDFIVKPVDPYAFLLKMTRALSRVARSASDRITVRQEGELRALQVHLIRYLTVEGHYVVYHSREGVFSEYLSLSAAEKKLNSPLFCRCDRGCLVNLRFVSEIKKEVCVVDGEELVIARTQRAQFLKAYAEFLGGARQGG</sequence>
<keyword evidence="6" id="KW-0238">DNA-binding</keyword>
<dbReference type="SUPFAM" id="SSF52172">
    <property type="entry name" value="CheY-like"/>
    <property type="match status" value="1"/>
</dbReference>
<dbReference type="SMART" id="SM00448">
    <property type="entry name" value="REC"/>
    <property type="match status" value="1"/>
</dbReference>
<dbReference type="Gene3D" id="2.40.50.1020">
    <property type="entry name" value="LytTr DNA-binding domain"/>
    <property type="match status" value="1"/>
</dbReference>
<evidence type="ECO:0000313" key="7">
    <source>
        <dbReference type="Proteomes" id="UP000824048"/>
    </source>
</evidence>
<dbReference type="GO" id="GO:0003677">
    <property type="term" value="F:DNA binding"/>
    <property type="evidence" value="ECO:0007669"/>
    <property type="project" value="UniProtKB-KW"/>
</dbReference>
<comment type="function">
    <text evidence="2">May play the central regulatory role in sporulation. It may be an element of the effector pathway responsible for the activation of sporulation genes in response to nutritional stress. Spo0A may act in concert with spo0H (a sigma factor) to control the expression of some genes that are critical to the sporulation process.</text>
</comment>
<evidence type="ECO:0000259" key="4">
    <source>
        <dbReference type="PROSITE" id="PS50110"/>
    </source>
</evidence>
<dbReference type="InterPro" id="IPR011006">
    <property type="entry name" value="CheY-like_superfamily"/>
</dbReference>
<name>A0A9D2J9M3_9FIRM</name>
<dbReference type="Gene3D" id="3.40.50.2300">
    <property type="match status" value="1"/>
</dbReference>
<accession>A0A9D2J9M3</accession>
<organism evidence="6 7">
    <name type="scientific">Candidatus Gemmiger excrementigallinarum</name>
    <dbReference type="NCBI Taxonomy" id="2838609"/>
    <lineage>
        <taxon>Bacteria</taxon>
        <taxon>Bacillati</taxon>
        <taxon>Bacillota</taxon>
        <taxon>Clostridia</taxon>
        <taxon>Eubacteriales</taxon>
        <taxon>Gemmiger</taxon>
    </lineage>
</organism>
<evidence type="ECO:0000259" key="5">
    <source>
        <dbReference type="PROSITE" id="PS50930"/>
    </source>
</evidence>
<dbReference type="PANTHER" id="PTHR37299:SF1">
    <property type="entry name" value="STAGE 0 SPORULATION PROTEIN A HOMOLOG"/>
    <property type="match status" value="1"/>
</dbReference>
<feature type="domain" description="HTH LytTR-type" evidence="5">
    <location>
        <begin position="133"/>
        <end position="231"/>
    </location>
</feature>
<dbReference type="EMBL" id="DXBP01000044">
    <property type="protein sequence ID" value="HIZ42230.1"/>
    <property type="molecule type" value="Genomic_DNA"/>
</dbReference>
<evidence type="ECO:0000256" key="2">
    <source>
        <dbReference type="ARBA" id="ARBA00024867"/>
    </source>
</evidence>
<dbReference type="GO" id="GO:0000156">
    <property type="term" value="F:phosphorelay response regulator activity"/>
    <property type="evidence" value="ECO:0007669"/>
    <property type="project" value="InterPro"/>
</dbReference>